<organism evidence="1">
    <name type="scientific">marine metagenome</name>
    <dbReference type="NCBI Taxonomy" id="408172"/>
    <lineage>
        <taxon>unclassified sequences</taxon>
        <taxon>metagenomes</taxon>
        <taxon>ecological metagenomes</taxon>
    </lineage>
</organism>
<reference evidence="1" key="1">
    <citation type="submission" date="2018-05" db="EMBL/GenBank/DDBJ databases">
        <authorList>
            <person name="Lanie J.A."/>
            <person name="Ng W.-L."/>
            <person name="Kazmierczak K.M."/>
            <person name="Andrzejewski T.M."/>
            <person name="Davidsen T.M."/>
            <person name="Wayne K.J."/>
            <person name="Tettelin H."/>
            <person name="Glass J.I."/>
            <person name="Rusch D."/>
            <person name="Podicherti R."/>
            <person name="Tsui H.-C.T."/>
            <person name="Winkler M.E."/>
        </authorList>
    </citation>
    <scope>NUCLEOTIDE SEQUENCE</scope>
</reference>
<proteinExistence type="predicted"/>
<protein>
    <submittedName>
        <fullName evidence="1">Uncharacterized protein</fullName>
    </submittedName>
</protein>
<evidence type="ECO:0000313" key="1">
    <source>
        <dbReference type="EMBL" id="SUZ70297.1"/>
    </source>
</evidence>
<dbReference type="EMBL" id="UINC01001086">
    <property type="protein sequence ID" value="SUZ70297.1"/>
    <property type="molecule type" value="Genomic_DNA"/>
</dbReference>
<accession>A0A381PW58</accession>
<gene>
    <name evidence="1" type="ORF">METZ01_LOCUS23151</name>
</gene>
<sequence length="33" mass="3897">MHTKDFPSFRDDHLPSFEYLDELLYSHALSLGD</sequence>
<dbReference type="AlphaFoldDB" id="A0A381PW58"/>
<name>A0A381PW58_9ZZZZ</name>